<proteinExistence type="predicted"/>
<dbReference type="Proteomes" id="UP000798808">
    <property type="component" value="Unassembled WGS sequence"/>
</dbReference>
<sequence length="194" mass="21340">MKIIVTVFALLLFFNRTVSAQDTLVLKNNIYIPAYIIHLNADVVEYAKTKKLKPTYSIKTSKISFIKHQDGTIDYLQEFHNNFNALNIDLTDSIKAYSLGVDEAIMNYNAQNVKTGTTISTVLFPPAGLVTTVLTSAIPPKNPALHVNIKNEHFEKGYIQGAIVKKRRKAWGGFGLGMGILIGLSAVLSVAADN</sequence>
<feature type="chain" id="PRO_5046638806" evidence="2">
    <location>
        <begin position="21"/>
        <end position="194"/>
    </location>
</feature>
<name>A0ABW9RVS1_9BACT</name>
<evidence type="ECO:0000256" key="2">
    <source>
        <dbReference type="SAM" id="SignalP"/>
    </source>
</evidence>
<accession>A0ABW9RVS1</accession>
<evidence type="ECO:0000313" key="3">
    <source>
        <dbReference type="EMBL" id="MTI28156.1"/>
    </source>
</evidence>
<evidence type="ECO:0000313" key="4">
    <source>
        <dbReference type="Proteomes" id="UP000798808"/>
    </source>
</evidence>
<feature type="transmembrane region" description="Helical" evidence="1">
    <location>
        <begin position="170"/>
        <end position="192"/>
    </location>
</feature>
<comment type="caution">
    <text evidence="3">The sequence shown here is derived from an EMBL/GenBank/DDBJ whole genome shotgun (WGS) entry which is preliminary data.</text>
</comment>
<keyword evidence="1" id="KW-1133">Transmembrane helix</keyword>
<gene>
    <name evidence="3" type="ORF">E1163_24580</name>
</gene>
<protein>
    <submittedName>
        <fullName evidence="3">Uncharacterized protein</fullName>
    </submittedName>
</protein>
<evidence type="ECO:0000256" key="1">
    <source>
        <dbReference type="SAM" id="Phobius"/>
    </source>
</evidence>
<organism evidence="3 4">
    <name type="scientific">Fulvivirga kasyanovii</name>
    <dbReference type="NCBI Taxonomy" id="396812"/>
    <lineage>
        <taxon>Bacteria</taxon>
        <taxon>Pseudomonadati</taxon>
        <taxon>Bacteroidota</taxon>
        <taxon>Cytophagia</taxon>
        <taxon>Cytophagales</taxon>
        <taxon>Fulvivirgaceae</taxon>
        <taxon>Fulvivirga</taxon>
    </lineage>
</organism>
<dbReference type="RefSeq" id="WP_155175411.1">
    <property type="nucleotide sequence ID" value="NZ_BAAAFL010000010.1"/>
</dbReference>
<feature type="signal peptide" evidence="2">
    <location>
        <begin position="1"/>
        <end position="20"/>
    </location>
</feature>
<dbReference type="EMBL" id="SMLW01000655">
    <property type="protein sequence ID" value="MTI28156.1"/>
    <property type="molecule type" value="Genomic_DNA"/>
</dbReference>
<keyword evidence="1" id="KW-0472">Membrane</keyword>
<keyword evidence="2" id="KW-0732">Signal</keyword>
<keyword evidence="4" id="KW-1185">Reference proteome</keyword>
<keyword evidence="1" id="KW-0812">Transmembrane</keyword>
<reference evidence="3 4" key="1">
    <citation type="submission" date="2019-02" db="EMBL/GenBank/DDBJ databases">
        <authorList>
            <person name="Goldberg S.R."/>
            <person name="Haltli B.A."/>
            <person name="Correa H."/>
            <person name="Russell K.G."/>
        </authorList>
    </citation>
    <scope>NUCLEOTIDE SEQUENCE [LARGE SCALE GENOMIC DNA]</scope>
    <source>
        <strain evidence="3 4">JCM 16186</strain>
    </source>
</reference>